<sequence>MANARTKLHEFLGNLNLATSGHSPAAEEYVVVFRTNPGEALFEANIRKSDAERTIKVSGEISRINAYGDQSSCIQYFDHKKFCFCS</sequence>
<dbReference type="AlphaFoldDB" id="A0AAD9NJF9"/>
<keyword evidence="2" id="KW-1185">Reference proteome</keyword>
<proteinExistence type="predicted"/>
<dbReference type="GO" id="GO:0005615">
    <property type="term" value="C:extracellular space"/>
    <property type="evidence" value="ECO:0007669"/>
    <property type="project" value="TreeGrafter"/>
</dbReference>
<comment type="caution">
    <text evidence="1">The sequence shown here is derived from an EMBL/GenBank/DDBJ whole genome shotgun (WGS) entry which is preliminary data.</text>
</comment>
<name>A0AAD9NJF9_9ANNE</name>
<accession>A0AAD9NJF9</accession>
<organism evidence="1 2">
    <name type="scientific">Paralvinella palmiformis</name>
    <dbReference type="NCBI Taxonomy" id="53620"/>
    <lineage>
        <taxon>Eukaryota</taxon>
        <taxon>Metazoa</taxon>
        <taxon>Spiralia</taxon>
        <taxon>Lophotrochozoa</taxon>
        <taxon>Annelida</taxon>
        <taxon>Polychaeta</taxon>
        <taxon>Sedentaria</taxon>
        <taxon>Canalipalpata</taxon>
        <taxon>Terebellida</taxon>
        <taxon>Terebelliformia</taxon>
        <taxon>Alvinellidae</taxon>
        <taxon>Paralvinella</taxon>
    </lineage>
</organism>
<protein>
    <submittedName>
        <fullName evidence="1">Uncharacterized protein</fullName>
    </submittedName>
</protein>
<evidence type="ECO:0000313" key="2">
    <source>
        <dbReference type="Proteomes" id="UP001208570"/>
    </source>
</evidence>
<dbReference type="InterPro" id="IPR004245">
    <property type="entry name" value="DUF229"/>
</dbReference>
<dbReference type="EMBL" id="JAODUP010000002">
    <property type="protein sequence ID" value="KAK2170546.1"/>
    <property type="molecule type" value="Genomic_DNA"/>
</dbReference>
<reference evidence="1" key="1">
    <citation type="journal article" date="2023" name="Mol. Biol. Evol.">
        <title>Third-Generation Sequencing Reveals the Adaptive Role of the Epigenome in Three Deep-Sea Polychaetes.</title>
        <authorList>
            <person name="Perez M."/>
            <person name="Aroh O."/>
            <person name="Sun Y."/>
            <person name="Lan Y."/>
            <person name="Juniper S.K."/>
            <person name="Young C.R."/>
            <person name="Angers B."/>
            <person name="Qian P.Y."/>
        </authorList>
    </citation>
    <scope>NUCLEOTIDE SEQUENCE</scope>
    <source>
        <strain evidence="1">P08H-3</strain>
    </source>
</reference>
<dbReference type="PANTHER" id="PTHR10974">
    <property type="entry name" value="FI08016P-RELATED"/>
    <property type="match status" value="1"/>
</dbReference>
<evidence type="ECO:0000313" key="1">
    <source>
        <dbReference type="EMBL" id="KAK2170546.1"/>
    </source>
</evidence>
<gene>
    <name evidence="1" type="ORF">LSH36_2g08007</name>
</gene>
<dbReference type="Proteomes" id="UP001208570">
    <property type="component" value="Unassembled WGS sequence"/>
</dbReference>
<dbReference type="PANTHER" id="PTHR10974:SF1">
    <property type="entry name" value="FI08016P-RELATED"/>
    <property type="match status" value="1"/>
</dbReference>